<evidence type="ECO:0000256" key="3">
    <source>
        <dbReference type="ARBA" id="ARBA00022771"/>
    </source>
</evidence>
<keyword evidence="10" id="KW-1185">Reference proteome</keyword>
<comment type="pathway">
    <text evidence="1">Protein modification; protein ubiquitination.</text>
</comment>
<evidence type="ECO:0000256" key="4">
    <source>
        <dbReference type="ARBA" id="ARBA00022786"/>
    </source>
</evidence>
<comment type="caution">
    <text evidence="9">The sequence shown here is derived from an EMBL/GenBank/DDBJ whole genome shotgun (WGS) entry which is preliminary data.</text>
</comment>
<dbReference type="InterPro" id="IPR024766">
    <property type="entry name" value="Znf_RING_H2"/>
</dbReference>
<feature type="compositionally biased region" description="Acidic residues" evidence="7">
    <location>
        <begin position="147"/>
        <end position="173"/>
    </location>
</feature>
<keyword evidence="5" id="KW-0862">Zinc</keyword>
<keyword evidence="4" id="KW-0833">Ubl conjugation pathway</keyword>
<feature type="compositionally biased region" description="Acidic residues" evidence="7">
    <location>
        <begin position="180"/>
        <end position="200"/>
    </location>
</feature>
<evidence type="ECO:0000256" key="7">
    <source>
        <dbReference type="SAM" id="MobiDB-lite"/>
    </source>
</evidence>
<evidence type="ECO:0000256" key="2">
    <source>
        <dbReference type="ARBA" id="ARBA00022723"/>
    </source>
</evidence>
<name>A0A9W4U8W6_9PLEO</name>
<dbReference type="AlphaFoldDB" id="A0A9W4U8W6"/>
<dbReference type="Gene3D" id="3.30.40.10">
    <property type="entry name" value="Zinc/RING finger domain, C3HC4 (zinc finger)"/>
    <property type="match status" value="1"/>
</dbReference>
<dbReference type="EMBL" id="CAOQHR010000002">
    <property type="protein sequence ID" value="CAI6320971.1"/>
    <property type="molecule type" value="Genomic_DNA"/>
</dbReference>
<feature type="region of interest" description="Disordered" evidence="7">
    <location>
        <begin position="143"/>
        <end position="206"/>
    </location>
</feature>
<gene>
    <name evidence="9" type="ORF">PDIGIT_LOCUS3594</name>
</gene>
<evidence type="ECO:0000313" key="9">
    <source>
        <dbReference type="EMBL" id="CAI6320971.1"/>
    </source>
</evidence>
<dbReference type="InterPro" id="IPR013083">
    <property type="entry name" value="Znf_RING/FYVE/PHD"/>
</dbReference>
<keyword evidence="3 6" id="KW-0863">Zinc-finger</keyword>
<evidence type="ECO:0000256" key="6">
    <source>
        <dbReference type="PROSITE-ProRule" id="PRU00175"/>
    </source>
</evidence>
<protein>
    <recommendedName>
        <fullName evidence="8">RING-type domain-containing protein</fullName>
    </recommendedName>
</protein>
<evidence type="ECO:0000256" key="5">
    <source>
        <dbReference type="ARBA" id="ARBA00022833"/>
    </source>
</evidence>
<proteinExistence type="predicted"/>
<dbReference type="GO" id="GO:0008270">
    <property type="term" value="F:zinc ion binding"/>
    <property type="evidence" value="ECO:0007669"/>
    <property type="project" value="UniProtKB-KW"/>
</dbReference>
<feature type="domain" description="RING-type" evidence="8">
    <location>
        <begin position="27"/>
        <end position="80"/>
    </location>
</feature>
<dbReference type="InterPro" id="IPR001841">
    <property type="entry name" value="Znf_RING"/>
</dbReference>
<organism evidence="9 10">
    <name type="scientific">Periconia digitata</name>
    <dbReference type="NCBI Taxonomy" id="1303443"/>
    <lineage>
        <taxon>Eukaryota</taxon>
        <taxon>Fungi</taxon>
        <taxon>Dikarya</taxon>
        <taxon>Ascomycota</taxon>
        <taxon>Pezizomycotina</taxon>
        <taxon>Dothideomycetes</taxon>
        <taxon>Pleosporomycetidae</taxon>
        <taxon>Pleosporales</taxon>
        <taxon>Massarineae</taxon>
        <taxon>Periconiaceae</taxon>
        <taxon>Periconia</taxon>
    </lineage>
</organism>
<dbReference type="GO" id="GO:0061630">
    <property type="term" value="F:ubiquitin protein ligase activity"/>
    <property type="evidence" value="ECO:0007669"/>
    <property type="project" value="TreeGrafter"/>
</dbReference>
<dbReference type="OrthoDB" id="2849579at2759"/>
<sequence>MYPDSEAFLASGMERVTRTEYNVQQNCAICLDPLLMLPEQSSSQDKTLHSAVRIKSCGHVHGRRCLTEWLQVGHTCPTCNTMLFPPRAEKQLTEDELTELMSQLARRIGADKAYYLISDCVGKVERGFLATRLEVERDLEAEREMALDEEESGDEWFVSDDDADMEDWEDENDGDMKTEYDEDEEMDGDEEDEAEEEEEESKSNQC</sequence>
<dbReference type="Pfam" id="PF12678">
    <property type="entry name" value="zf-rbx1"/>
    <property type="match status" value="1"/>
</dbReference>
<accession>A0A9W4U8W6</accession>
<dbReference type="PROSITE" id="PS50089">
    <property type="entry name" value="ZF_RING_2"/>
    <property type="match status" value="1"/>
</dbReference>
<evidence type="ECO:0000313" key="10">
    <source>
        <dbReference type="Proteomes" id="UP001152607"/>
    </source>
</evidence>
<dbReference type="PANTHER" id="PTHR45969">
    <property type="entry name" value="RING ZINC FINGER PROTEIN-RELATED"/>
    <property type="match status" value="1"/>
</dbReference>
<dbReference type="Proteomes" id="UP001152607">
    <property type="component" value="Unassembled WGS sequence"/>
</dbReference>
<keyword evidence="2" id="KW-0479">Metal-binding</keyword>
<evidence type="ECO:0000256" key="1">
    <source>
        <dbReference type="ARBA" id="ARBA00004906"/>
    </source>
</evidence>
<evidence type="ECO:0000259" key="8">
    <source>
        <dbReference type="PROSITE" id="PS50089"/>
    </source>
</evidence>
<reference evidence="9" key="1">
    <citation type="submission" date="2023-01" db="EMBL/GenBank/DDBJ databases">
        <authorList>
            <person name="Van Ghelder C."/>
            <person name="Rancurel C."/>
        </authorList>
    </citation>
    <scope>NUCLEOTIDE SEQUENCE</scope>
    <source>
        <strain evidence="9">CNCM I-4278</strain>
    </source>
</reference>
<dbReference type="SUPFAM" id="SSF57850">
    <property type="entry name" value="RING/U-box"/>
    <property type="match status" value="1"/>
</dbReference>
<dbReference type="GO" id="GO:0016567">
    <property type="term" value="P:protein ubiquitination"/>
    <property type="evidence" value="ECO:0007669"/>
    <property type="project" value="TreeGrafter"/>
</dbReference>
<dbReference type="PANTHER" id="PTHR45969:SF81">
    <property type="entry name" value="OS08G0157400 PROTEIN"/>
    <property type="match status" value="1"/>
</dbReference>